<keyword evidence="6" id="KW-1185">Reference proteome</keyword>
<sequence length="421" mass="46024">MNKREYQPIYSDPVQEDLAIAHVRRRPEIVDAASVERLRSHMAAAGRGEAFIIQGGDCAETFADATRSHTKAKIGTLRQIACVIAESAGVTPVMIGRIAGQYAKPRTNDTETRGGVTFPSYRGDAVNSHVFTAQARTPDPQRLVRAAETAAETYRHITDLRAQGFFSSACASQWNNAAFGSEEYERFCALVQAPASRTQREYAVEPFISHEALLLRYEEAFTRTAHTAPHGRVNTSAHMVWVGERTRGLDTAHVAYLASIDNPVGIKLGPAASADDVRGLLAHVNPDNIPGRLVFIPRFGAQLIGEKLPELMRVVADSGCPVTWVLDPMHGNSTVSCGRKVRYVADIEDEIRQFFAICARTGTVPGGLHIEFSEENVCEIIDGAMSDVAVRSTDESLVDPRLNPQQVLRIAFLTADLLTRG</sequence>
<gene>
    <name evidence="5" type="ordered locus">Arch_0753</name>
</gene>
<comment type="catalytic activity">
    <reaction evidence="4">
        <text>D-erythrose 4-phosphate + phosphoenolpyruvate + H2O = 7-phospho-2-dehydro-3-deoxy-D-arabino-heptonate + phosphate</text>
        <dbReference type="Rhea" id="RHEA:14717"/>
        <dbReference type="ChEBI" id="CHEBI:15377"/>
        <dbReference type="ChEBI" id="CHEBI:16897"/>
        <dbReference type="ChEBI" id="CHEBI:43474"/>
        <dbReference type="ChEBI" id="CHEBI:58394"/>
        <dbReference type="ChEBI" id="CHEBI:58702"/>
        <dbReference type="EC" id="2.5.1.54"/>
    </reaction>
</comment>
<dbReference type="UniPathway" id="UPA00053">
    <property type="reaction ID" value="UER00084"/>
</dbReference>
<evidence type="ECO:0000256" key="4">
    <source>
        <dbReference type="RuleBase" id="RU363071"/>
    </source>
</evidence>
<accession>D7BNI6</accession>
<feature type="binding site" evidence="3">
    <location>
        <position position="399"/>
    </location>
    <ligand>
        <name>Mn(2+)</name>
        <dbReference type="ChEBI" id="CHEBI:29035"/>
    </ligand>
</feature>
<dbReference type="RefSeq" id="WP_013169983.1">
    <property type="nucleotide sequence ID" value="NC_014218.1"/>
</dbReference>
<dbReference type="GO" id="GO:0009423">
    <property type="term" value="P:chorismate biosynthetic process"/>
    <property type="evidence" value="ECO:0007669"/>
    <property type="project" value="UniProtKB-UniPathway"/>
</dbReference>
<feature type="binding site" evidence="3">
    <location>
        <position position="58"/>
    </location>
    <ligand>
        <name>Mn(2+)</name>
        <dbReference type="ChEBI" id="CHEBI:29035"/>
    </ligand>
</feature>
<dbReference type="PANTHER" id="PTHR21337:SF0">
    <property type="entry name" value="PHOSPHO-2-DEHYDRO-3-DEOXYHEPTONATE ALDOLASE"/>
    <property type="match status" value="1"/>
</dbReference>
<feature type="binding site" evidence="3">
    <location>
        <position position="330"/>
    </location>
    <ligand>
        <name>Mn(2+)</name>
        <dbReference type="ChEBI" id="CHEBI:29035"/>
    </ligand>
</feature>
<dbReference type="HOGENOM" id="CLU_026885_0_1_11"/>
<keyword evidence="4" id="KW-0057">Aromatic amino acid biosynthesis</keyword>
<evidence type="ECO:0000256" key="3">
    <source>
        <dbReference type="PIRSR" id="PIRSR602480-1"/>
    </source>
</evidence>
<dbReference type="KEGG" id="ahe:Arch_0753"/>
<dbReference type="Pfam" id="PF01474">
    <property type="entry name" value="DAHP_synth_2"/>
    <property type="match status" value="1"/>
</dbReference>
<feature type="binding site" evidence="3">
    <location>
        <position position="298"/>
    </location>
    <ligand>
        <name>phosphoenolpyruvate</name>
        <dbReference type="ChEBI" id="CHEBI:58702"/>
    </ligand>
</feature>
<reference evidence="5 6" key="1">
    <citation type="journal article" date="2010" name="Stand. Genomic Sci.">
        <title>Complete genome sequence of Arcanobacterium haemolyticum type strain (11018).</title>
        <authorList>
            <person name="Yasawong M."/>
            <person name="Teshima H."/>
            <person name="Lapidus A."/>
            <person name="Nolan M."/>
            <person name="Lucas S."/>
            <person name="Glavina Del Rio T."/>
            <person name="Tice H."/>
            <person name="Cheng J."/>
            <person name="Bruce D."/>
            <person name="Detter C."/>
            <person name="Tapia R."/>
            <person name="Han C."/>
            <person name="Goodwin L."/>
            <person name="Pitluck S."/>
            <person name="Liolios K."/>
            <person name="Ivanova N."/>
            <person name="Mavromatis K."/>
            <person name="Mikhailova N."/>
            <person name="Pati A."/>
            <person name="Chen A."/>
            <person name="Palaniappan K."/>
            <person name="Land M."/>
            <person name="Hauser L."/>
            <person name="Chang Y."/>
            <person name="Jeffries C."/>
            <person name="Rohde M."/>
            <person name="Sikorski J."/>
            <person name="Pukall R."/>
            <person name="Goker M."/>
            <person name="Woyke T."/>
            <person name="Bristow J."/>
            <person name="Eisen J."/>
            <person name="Markowitz V."/>
            <person name="Hugenholtz P."/>
            <person name="Kyrpides N."/>
            <person name="Klenk H."/>
        </authorList>
    </citation>
    <scope>NUCLEOTIDE SEQUENCE [LARGE SCALE GENOMIC DNA]</scope>
    <source>
        <strain evidence="6">ATCC 9345 / DSM 20595 / CCUG 17215 / LMG 16163 / NBRC 15585 / NCTC 8452 / 11018</strain>
    </source>
</reference>
<feature type="binding site" evidence="3">
    <location>
        <position position="267"/>
    </location>
    <ligand>
        <name>phosphoenolpyruvate</name>
        <dbReference type="ChEBI" id="CHEBI:58702"/>
    </ligand>
</feature>
<dbReference type="AlphaFoldDB" id="D7BNI6"/>
<dbReference type="eggNOG" id="COG3200">
    <property type="taxonomic scope" value="Bacteria"/>
</dbReference>
<keyword evidence="4" id="KW-0028">Amino-acid biosynthesis</keyword>
<dbReference type="GO" id="GO:0003849">
    <property type="term" value="F:3-deoxy-7-phosphoheptulonate synthase activity"/>
    <property type="evidence" value="ECO:0007669"/>
    <property type="project" value="UniProtKB-EC"/>
</dbReference>
<dbReference type="InterPro" id="IPR013785">
    <property type="entry name" value="Aldolase_TIM"/>
</dbReference>
<dbReference type="STRING" id="644284.Arch_0753"/>
<protein>
    <recommendedName>
        <fullName evidence="4">Phospho-2-dehydro-3-deoxyheptonate aldolase</fullName>
        <ecNumber evidence="4">2.5.1.54</ecNumber>
    </recommendedName>
</protein>
<comment type="cofactor">
    <cofactor evidence="3">
        <name>Mn(2+)</name>
        <dbReference type="ChEBI" id="CHEBI:29035"/>
    </cofactor>
    <cofactor evidence="3">
        <name>Co(2+)</name>
        <dbReference type="ChEBI" id="CHEBI:48828"/>
    </cofactor>
    <cofactor evidence="3">
        <name>Cd(2+)</name>
        <dbReference type="ChEBI" id="CHEBI:48775"/>
    </cofactor>
    <text evidence="3">Binds 1 divalent cation per subunit. The enzyme is active with manganese, cobalt or cadmium ions.</text>
</comment>
<keyword evidence="3" id="KW-0464">Manganese</keyword>
<dbReference type="Proteomes" id="UP000000376">
    <property type="component" value="Chromosome"/>
</dbReference>
<dbReference type="PANTHER" id="PTHR21337">
    <property type="entry name" value="PHOSPHO-2-DEHYDRO-3-DEOXYHEPTONATE ALDOLASE 1, 2"/>
    <property type="match status" value="1"/>
</dbReference>
<dbReference type="EMBL" id="CP002045">
    <property type="protein sequence ID" value="ADH92485.1"/>
    <property type="molecule type" value="Genomic_DNA"/>
</dbReference>
<feature type="binding site" evidence="3">
    <location>
        <position position="97"/>
    </location>
    <ligand>
        <name>phosphoenolpyruvate</name>
        <dbReference type="ChEBI" id="CHEBI:58702"/>
    </ligand>
</feature>
<dbReference type="Gene3D" id="3.20.20.70">
    <property type="entry name" value="Aldolase class I"/>
    <property type="match status" value="1"/>
</dbReference>
<comment type="pathway">
    <text evidence="4">Metabolic intermediate biosynthesis; chorismate biosynthesis; chorismate from D-erythrose 4-phosphate and phosphoenolpyruvate: step 1/7.</text>
</comment>
<comment type="similarity">
    <text evidence="1 4">Belongs to the class-II DAHP synthase family.</text>
</comment>
<keyword evidence="3" id="KW-0104">Cadmium</keyword>
<dbReference type="InterPro" id="IPR002480">
    <property type="entry name" value="DAHP_synth_2"/>
</dbReference>
<feature type="binding site" evidence="3">
    <location>
        <begin position="244"/>
        <end position="245"/>
    </location>
    <ligand>
        <name>phosphoenolpyruvate</name>
        <dbReference type="ChEBI" id="CHEBI:58702"/>
    </ligand>
</feature>
<keyword evidence="2 4" id="KW-0808">Transferase</keyword>
<keyword evidence="3" id="KW-0170">Cobalt</keyword>
<dbReference type="GO" id="GO:0009073">
    <property type="term" value="P:aromatic amino acid family biosynthetic process"/>
    <property type="evidence" value="ECO:0007669"/>
    <property type="project" value="UniProtKB-KW"/>
</dbReference>
<feature type="binding site" evidence="3">
    <location>
        <position position="371"/>
    </location>
    <ligand>
        <name>Mn(2+)</name>
        <dbReference type="ChEBI" id="CHEBI:29035"/>
    </ligand>
</feature>
<dbReference type="GO" id="GO:0008652">
    <property type="term" value="P:amino acid biosynthetic process"/>
    <property type="evidence" value="ECO:0007669"/>
    <property type="project" value="UniProtKB-KW"/>
</dbReference>
<evidence type="ECO:0000256" key="1">
    <source>
        <dbReference type="ARBA" id="ARBA00008911"/>
    </source>
</evidence>
<dbReference type="SUPFAM" id="SSF51569">
    <property type="entry name" value="Aldolase"/>
    <property type="match status" value="1"/>
</dbReference>
<evidence type="ECO:0000313" key="5">
    <source>
        <dbReference type="EMBL" id="ADH92485.1"/>
    </source>
</evidence>
<organism evidence="5 6">
    <name type="scientific">Arcanobacterium haemolyticum (strain ATCC 9345 / DSM 20595 / CCM 5947 / CCUG 17215 / LMG 16163 / NBRC 15585 / NCTC 8452 / 11018)</name>
    <dbReference type="NCBI Taxonomy" id="644284"/>
    <lineage>
        <taxon>Bacteria</taxon>
        <taxon>Bacillati</taxon>
        <taxon>Actinomycetota</taxon>
        <taxon>Actinomycetes</taxon>
        <taxon>Actinomycetales</taxon>
        <taxon>Actinomycetaceae</taxon>
        <taxon>Arcanobacterium</taxon>
    </lineage>
</organism>
<name>D7BNI6_ARCHD</name>
<evidence type="ECO:0000256" key="2">
    <source>
        <dbReference type="ARBA" id="ARBA00022679"/>
    </source>
</evidence>
<dbReference type="EC" id="2.5.1.54" evidence="4"/>
<evidence type="ECO:0000313" key="6">
    <source>
        <dbReference type="Proteomes" id="UP000000376"/>
    </source>
</evidence>
<proteinExistence type="inferred from homology"/>
<dbReference type="SMR" id="D7BNI6"/>